<dbReference type="InterPro" id="IPR001936">
    <property type="entry name" value="RasGAP_dom"/>
</dbReference>
<dbReference type="CDD" id="cd05132">
    <property type="entry name" value="RasGAP_GAPA"/>
    <property type="match status" value="1"/>
</dbReference>
<dbReference type="GO" id="GO:0046580">
    <property type="term" value="P:negative regulation of Ras protein signal transduction"/>
    <property type="evidence" value="ECO:0007669"/>
    <property type="project" value="TreeGrafter"/>
</dbReference>
<evidence type="ECO:0000256" key="2">
    <source>
        <dbReference type="SAM" id="MobiDB-lite"/>
    </source>
</evidence>
<feature type="compositionally biased region" description="Acidic residues" evidence="2">
    <location>
        <begin position="77"/>
        <end position="87"/>
    </location>
</feature>
<dbReference type="PANTHER" id="PTHR14149">
    <property type="entry name" value="RAS GTPASE-ACTIVATING PROTEIN WITH IQ MOTIF"/>
    <property type="match status" value="1"/>
</dbReference>
<evidence type="ECO:0000259" key="3">
    <source>
        <dbReference type="PROSITE" id="PS50018"/>
    </source>
</evidence>
<evidence type="ECO:0000256" key="1">
    <source>
        <dbReference type="SAM" id="Coils"/>
    </source>
</evidence>
<dbReference type="Gene3D" id="1.10.506.10">
    <property type="entry name" value="GTPase Activation - p120gap, domain 1"/>
    <property type="match status" value="1"/>
</dbReference>
<feature type="compositionally biased region" description="Low complexity" evidence="2">
    <location>
        <begin position="1"/>
        <end position="20"/>
    </location>
</feature>
<dbReference type="GO" id="GO:0005938">
    <property type="term" value="C:cell cortex"/>
    <property type="evidence" value="ECO:0007669"/>
    <property type="project" value="TreeGrafter"/>
</dbReference>
<sequence length="845" mass="95709">MATNSNTTSTNNQLLLSTQQGPVMANNPSSSSLDMATPRHSLKDGRAKIIMMNSENTEEANSGSSSQVEEQPTANGEIEDDEGEEGYSEPVVVKTVRSTSLDVSGHFLAQEQDEYQIYQAELRKIKDQITQMSKKNYKLEKDLKFFDSKIALLITHKISIEEVESQLSDSYPHSTIMFKGIHSPEIYGELFLILQTSPEYIAKLARSVSQKEIDGLLQIVMFSLYGNQYEDREEHLLLSMFEYALTYEVQEATEINSLMRANTAITRMMTTYCRRGPGQEYVRTALESVIEELAAYDGSLEIDPLKIYQRMVEDGEVERVDESTSVRLAEAESNATVHKRIQERAPVLERFVMKILELLKESISRVPYGIRWLCKATKLLVQEKFTSASSETINSFIGGFFILRYVNPIIATPHAYQLLSQIPSQQTRRNLTLVAKLIQKLANTSSVRESYMLPLEHFVKTHNERLKMFLSDLCEVSDFHEQLQLEEYIAVSRKDIAIEISPSEIATLHNLLVKYKAEIVRLASHNDKLGVVLTKLDLPSEEMEKGQQPFRLKLSQRLTDPGVPSRSPLVLSSGVSMNVADQLASARRKCKHLLIHLFKMCPSCMNESTISDALKVAILSPIEEVRMHAEVISEQLKTIDELGGFNQGGKDLYDEIRAILPSRKVLLEKSQGELTSLRGVQETIAEHSEFLEEQLEAYREYLDAVRAKVAEGQLPQPGMFRKQRGVYKFSHSQLEKAGVIVESPGIPVQRRGTMYYAIFCVEPGIYSITVHQKGNDKAIYEKKLCLEDLLEQQRLQDPVIDMEGLVLLNARRTLMMLSRCFMKKDNPRPVSRHLSAPAIHVHSKS</sequence>
<organism evidence="4 5">
    <name type="scientific">Amphimedon queenslandica</name>
    <name type="common">Sponge</name>
    <dbReference type="NCBI Taxonomy" id="400682"/>
    <lineage>
        <taxon>Eukaryota</taxon>
        <taxon>Metazoa</taxon>
        <taxon>Porifera</taxon>
        <taxon>Demospongiae</taxon>
        <taxon>Heteroscleromorpha</taxon>
        <taxon>Haplosclerida</taxon>
        <taxon>Niphatidae</taxon>
        <taxon>Amphimedon</taxon>
    </lineage>
</organism>
<dbReference type="EnsemblMetazoa" id="XM_019995084.1">
    <property type="protein sequence ID" value="XP_019850643.1"/>
    <property type="gene ID" value="LOC100632534"/>
</dbReference>
<dbReference type="GO" id="GO:0005096">
    <property type="term" value="F:GTPase activator activity"/>
    <property type="evidence" value="ECO:0007669"/>
    <property type="project" value="TreeGrafter"/>
</dbReference>
<reference evidence="4" key="2">
    <citation type="submission" date="2024-06" db="UniProtKB">
        <authorList>
            <consortium name="EnsemblMetazoa"/>
        </authorList>
    </citation>
    <scope>IDENTIFICATION</scope>
</reference>
<feature type="region of interest" description="Disordered" evidence="2">
    <location>
        <begin position="1"/>
        <end position="40"/>
    </location>
</feature>
<protein>
    <recommendedName>
        <fullName evidence="3">Ras-GAP domain-containing protein</fullName>
    </recommendedName>
</protein>
<feature type="region of interest" description="Disordered" evidence="2">
    <location>
        <begin position="56"/>
        <end position="88"/>
    </location>
</feature>
<feature type="compositionally biased region" description="Polar residues" evidence="2">
    <location>
        <begin position="56"/>
        <end position="74"/>
    </location>
</feature>
<feature type="domain" description="Ras-GAP" evidence="3">
    <location>
        <begin position="232"/>
        <end position="443"/>
    </location>
</feature>
<keyword evidence="1" id="KW-0175">Coiled coil</keyword>
<evidence type="ECO:0000313" key="5">
    <source>
        <dbReference type="Proteomes" id="UP000007879"/>
    </source>
</evidence>
<dbReference type="Pfam" id="PF00616">
    <property type="entry name" value="RasGAP"/>
    <property type="match status" value="1"/>
</dbReference>
<dbReference type="SUPFAM" id="SSF143885">
    <property type="entry name" value="RGC domain-like"/>
    <property type="match status" value="1"/>
</dbReference>
<feature type="coiled-coil region" evidence="1">
    <location>
        <begin position="108"/>
        <end position="142"/>
    </location>
</feature>
<dbReference type="SUPFAM" id="SSF48350">
    <property type="entry name" value="GTPase activation domain, GAP"/>
    <property type="match status" value="1"/>
</dbReference>
<accession>A0AAN0J1N2</accession>
<dbReference type="KEGG" id="aqu:100632534"/>
<evidence type="ECO:0000313" key="4">
    <source>
        <dbReference type="EnsemblMetazoa" id="XP_019850643.1"/>
    </source>
</evidence>
<dbReference type="AlphaFoldDB" id="A0AAN0J1N2"/>
<dbReference type="SMART" id="SM00323">
    <property type="entry name" value="RasGAP"/>
    <property type="match status" value="1"/>
</dbReference>
<dbReference type="Proteomes" id="UP000007879">
    <property type="component" value="Unassembled WGS sequence"/>
</dbReference>
<dbReference type="InterPro" id="IPR008936">
    <property type="entry name" value="Rho_GTPase_activation_prot"/>
</dbReference>
<dbReference type="PROSITE" id="PS50018">
    <property type="entry name" value="RAS_GTPASE_ACTIV_2"/>
    <property type="match status" value="1"/>
</dbReference>
<name>A0AAN0J1N2_AMPQE</name>
<keyword evidence="5" id="KW-1185">Reference proteome</keyword>
<dbReference type="Pfam" id="PF03836">
    <property type="entry name" value="RasGAP_C"/>
    <property type="match status" value="1"/>
</dbReference>
<reference evidence="5" key="1">
    <citation type="journal article" date="2010" name="Nature">
        <title>The Amphimedon queenslandica genome and the evolution of animal complexity.</title>
        <authorList>
            <person name="Srivastava M."/>
            <person name="Simakov O."/>
            <person name="Chapman J."/>
            <person name="Fahey B."/>
            <person name="Gauthier M.E."/>
            <person name="Mitros T."/>
            <person name="Richards G.S."/>
            <person name="Conaco C."/>
            <person name="Dacre M."/>
            <person name="Hellsten U."/>
            <person name="Larroux C."/>
            <person name="Putnam N.H."/>
            <person name="Stanke M."/>
            <person name="Adamska M."/>
            <person name="Darling A."/>
            <person name="Degnan S.M."/>
            <person name="Oakley T.H."/>
            <person name="Plachetzki D.C."/>
            <person name="Zhai Y."/>
            <person name="Adamski M."/>
            <person name="Calcino A."/>
            <person name="Cummins S.F."/>
            <person name="Goodstein D.M."/>
            <person name="Harris C."/>
            <person name="Jackson D.J."/>
            <person name="Leys S.P."/>
            <person name="Shu S."/>
            <person name="Woodcroft B.J."/>
            <person name="Vervoort M."/>
            <person name="Kosik K.S."/>
            <person name="Manning G."/>
            <person name="Degnan B.M."/>
            <person name="Rokhsar D.S."/>
        </authorList>
    </citation>
    <scope>NUCLEOTIDE SEQUENCE [LARGE SCALE GENOMIC DNA]</scope>
</reference>
<gene>
    <name evidence="4" type="primary">100632534</name>
</gene>
<proteinExistence type="predicted"/>
<dbReference type="InterPro" id="IPR000593">
    <property type="entry name" value="RasGAP_C"/>
</dbReference>
<dbReference type="PANTHER" id="PTHR14149:SF17">
    <property type="entry name" value="GTPASE-ACTIVATING PROTEIN"/>
    <property type="match status" value="1"/>
</dbReference>